<feature type="transmembrane region" description="Helical" evidence="1">
    <location>
        <begin position="96"/>
        <end position="118"/>
    </location>
</feature>
<organism evidence="2 3">
    <name type="scientific">Microbacterium natoriense</name>
    <dbReference type="NCBI Taxonomy" id="284570"/>
    <lineage>
        <taxon>Bacteria</taxon>
        <taxon>Bacillati</taxon>
        <taxon>Actinomycetota</taxon>
        <taxon>Actinomycetes</taxon>
        <taxon>Micrococcales</taxon>
        <taxon>Microbacteriaceae</taxon>
        <taxon>Microbacterium</taxon>
    </lineage>
</organism>
<evidence type="ECO:0000313" key="3">
    <source>
        <dbReference type="Proteomes" id="UP001244427"/>
    </source>
</evidence>
<evidence type="ECO:0008006" key="4">
    <source>
        <dbReference type="Google" id="ProtNLM"/>
    </source>
</evidence>
<sequence>MVGRRDRTEATAIVVAATAAYAANCALGTAVAARLVDTSRFRWVHHLLYVVTCATTAVALVCAWRSRTGRRAAIALAPAAVPLAVIPYAGTRGRRHPLIALAAAPFYLASVASSLLPLDRK</sequence>
<dbReference type="AlphaFoldDB" id="A0AAW8EWI8"/>
<keyword evidence="1" id="KW-0812">Transmembrane</keyword>
<evidence type="ECO:0000313" key="2">
    <source>
        <dbReference type="EMBL" id="MDQ0646757.1"/>
    </source>
</evidence>
<feature type="transmembrane region" description="Helical" evidence="1">
    <location>
        <begin position="72"/>
        <end position="90"/>
    </location>
</feature>
<dbReference type="RefSeq" id="WP_292907515.1">
    <property type="nucleotide sequence ID" value="NZ_JAUSXV010000001.1"/>
</dbReference>
<dbReference type="EMBL" id="JAUSXV010000001">
    <property type="protein sequence ID" value="MDQ0646757.1"/>
    <property type="molecule type" value="Genomic_DNA"/>
</dbReference>
<reference evidence="2 3" key="1">
    <citation type="submission" date="2023-07" db="EMBL/GenBank/DDBJ databases">
        <title>Comparative genomics of wheat-associated soil bacteria to identify genetic determinants of phenazine resistance.</title>
        <authorList>
            <person name="Mouncey N."/>
        </authorList>
    </citation>
    <scope>NUCLEOTIDE SEQUENCE [LARGE SCALE GENOMIC DNA]</scope>
    <source>
        <strain evidence="2 3">W4I9-1</strain>
    </source>
</reference>
<evidence type="ECO:0000256" key="1">
    <source>
        <dbReference type="SAM" id="Phobius"/>
    </source>
</evidence>
<comment type="caution">
    <text evidence="2">The sequence shown here is derived from an EMBL/GenBank/DDBJ whole genome shotgun (WGS) entry which is preliminary data.</text>
</comment>
<name>A0AAW8EWI8_9MICO</name>
<gene>
    <name evidence="2" type="ORF">QFZ53_000953</name>
</gene>
<dbReference type="Proteomes" id="UP001244427">
    <property type="component" value="Unassembled WGS sequence"/>
</dbReference>
<accession>A0AAW8EWI8</accession>
<protein>
    <recommendedName>
        <fullName evidence="4">Integral membrane protein</fullName>
    </recommendedName>
</protein>
<keyword evidence="3" id="KW-1185">Reference proteome</keyword>
<keyword evidence="1" id="KW-1133">Transmembrane helix</keyword>
<proteinExistence type="predicted"/>
<feature type="transmembrane region" description="Helical" evidence="1">
    <location>
        <begin position="46"/>
        <end position="65"/>
    </location>
</feature>
<keyword evidence="1" id="KW-0472">Membrane</keyword>